<feature type="compositionally biased region" description="Basic and acidic residues" evidence="1">
    <location>
        <begin position="133"/>
        <end position="143"/>
    </location>
</feature>
<gene>
    <name evidence="2" type="ORF">Ahy_B02g058127</name>
</gene>
<sequence>MHPASHLVDLPQIFSVVSTRETGPEVSTGREFLWTPYNDPALQAISLDWLREEAEWGIWRSVVPLVCFNIVKFHHVDWVERQFSGEQLVPENPDVPKGRRCAREVRSDTHRPTRRKRGARDRRGAAGPCIEQVKPRREQLDVESKEEEEYDRQEKHGDIPASEDYSPPPPPLGSQT</sequence>
<comment type="caution">
    <text evidence="2">The sequence shown here is derived from an EMBL/GenBank/DDBJ whole genome shotgun (WGS) entry which is preliminary data.</text>
</comment>
<evidence type="ECO:0008006" key="4">
    <source>
        <dbReference type="Google" id="ProtNLM"/>
    </source>
</evidence>
<evidence type="ECO:0000256" key="1">
    <source>
        <dbReference type="SAM" id="MobiDB-lite"/>
    </source>
</evidence>
<dbReference type="EMBL" id="SDMP01000012">
    <property type="protein sequence ID" value="RYR24615.1"/>
    <property type="molecule type" value="Genomic_DNA"/>
</dbReference>
<organism evidence="2 3">
    <name type="scientific">Arachis hypogaea</name>
    <name type="common">Peanut</name>
    <dbReference type="NCBI Taxonomy" id="3818"/>
    <lineage>
        <taxon>Eukaryota</taxon>
        <taxon>Viridiplantae</taxon>
        <taxon>Streptophyta</taxon>
        <taxon>Embryophyta</taxon>
        <taxon>Tracheophyta</taxon>
        <taxon>Spermatophyta</taxon>
        <taxon>Magnoliopsida</taxon>
        <taxon>eudicotyledons</taxon>
        <taxon>Gunneridae</taxon>
        <taxon>Pentapetalae</taxon>
        <taxon>rosids</taxon>
        <taxon>fabids</taxon>
        <taxon>Fabales</taxon>
        <taxon>Fabaceae</taxon>
        <taxon>Papilionoideae</taxon>
        <taxon>50 kb inversion clade</taxon>
        <taxon>dalbergioids sensu lato</taxon>
        <taxon>Dalbergieae</taxon>
        <taxon>Pterocarpus clade</taxon>
        <taxon>Arachis</taxon>
    </lineage>
</organism>
<reference evidence="2 3" key="1">
    <citation type="submission" date="2019-01" db="EMBL/GenBank/DDBJ databases">
        <title>Sequencing of cultivated peanut Arachis hypogaea provides insights into genome evolution and oil improvement.</title>
        <authorList>
            <person name="Chen X."/>
        </authorList>
    </citation>
    <scope>NUCLEOTIDE SEQUENCE [LARGE SCALE GENOMIC DNA]</scope>
    <source>
        <strain evidence="3">cv. Fuhuasheng</strain>
        <tissue evidence="2">Leaves</tissue>
    </source>
</reference>
<dbReference type="AlphaFoldDB" id="A0A445ADV9"/>
<proteinExistence type="predicted"/>
<name>A0A445ADV9_ARAHY</name>
<feature type="compositionally biased region" description="Basic and acidic residues" evidence="1">
    <location>
        <begin position="94"/>
        <end position="111"/>
    </location>
</feature>
<keyword evidence="3" id="KW-1185">Reference proteome</keyword>
<evidence type="ECO:0000313" key="2">
    <source>
        <dbReference type="EMBL" id="RYR24615.1"/>
    </source>
</evidence>
<evidence type="ECO:0000313" key="3">
    <source>
        <dbReference type="Proteomes" id="UP000289738"/>
    </source>
</evidence>
<feature type="compositionally biased region" description="Pro residues" evidence="1">
    <location>
        <begin position="166"/>
        <end position="176"/>
    </location>
</feature>
<accession>A0A445ADV9</accession>
<feature type="region of interest" description="Disordered" evidence="1">
    <location>
        <begin position="88"/>
        <end position="176"/>
    </location>
</feature>
<dbReference type="Proteomes" id="UP000289738">
    <property type="component" value="Chromosome B02"/>
</dbReference>
<protein>
    <recommendedName>
        <fullName evidence="4">Aminotransferase-like plant mobile domain-containing protein</fullName>
    </recommendedName>
</protein>